<dbReference type="InterPro" id="IPR014710">
    <property type="entry name" value="RmlC-like_jellyroll"/>
</dbReference>
<organism evidence="2 3">
    <name type="scientific">Pseudomonas taiwanensis</name>
    <dbReference type="NCBI Taxonomy" id="470150"/>
    <lineage>
        <taxon>Bacteria</taxon>
        <taxon>Pseudomonadati</taxon>
        <taxon>Pseudomonadota</taxon>
        <taxon>Gammaproteobacteria</taxon>
        <taxon>Pseudomonadales</taxon>
        <taxon>Pseudomonadaceae</taxon>
        <taxon>Pseudomonas</taxon>
    </lineage>
</organism>
<name>A0ABR6V6D9_9PSED</name>
<accession>A0ABR6V6D9</accession>
<sequence length="109" mass="11760">MADAAPYSQSWPAGKLPSGSGVRYGAWMGEPGFIKVDSYPHDEFFIMGSGIVRLLGTEGDELEVRAGDTCLIHRGWAGTWQTVETTHKVFIIIDPQDASGTDTTVDVVS</sequence>
<protein>
    <submittedName>
        <fullName evidence="2">DUF861 domain-containing protein</fullName>
    </submittedName>
</protein>
<dbReference type="Proteomes" id="UP000628086">
    <property type="component" value="Unassembled WGS sequence"/>
</dbReference>
<evidence type="ECO:0000313" key="2">
    <source>
        <dbReference type="EMBL" id="MBC3475820.1"/>
    </source>
</evidence>
<keyword evidence="3" id="KW-1185">Reference proteome</keyword>
<evidence type="ECO:0000259" key="1">
    <source>
        <dbReference type="Pfam" id="PF05899"/>
    </source>
</evidence>
<proteinExistence type="predicted"/>
<dbReference type="InterPro" id="IPR008579">
    <property type="entry name" value="UGlyAH_Cupin_dom"/>
</dbReference>
<evidence type="ECO:0000313" key="3">
    <source>
        <dbReference type="Proteomes" id="UP000628086"/>
    </source>
</evidence>
<gene>
    <name evidence="2" type="ORF">HU747_09445</name>
</gene>
<reference evidence="2 3" key="1">
    <citation type="journal article" date="2020" name="Microorganisms">
        <title>Reliable Identification of Environmental Pseudomonas Isolates Using the rpoD Gene.</title>
        <authorList>
            <consortium name="The Broad Institute Genome Sequencing Platform"/>
            <person name="Girard L."/>
            <person name="Lood C."/>
            <person name="Rokni-Zadeh H."/>
            <person name="van Noort V."/>
            <person name="Lavigne R."/>
            <person name="De Mot R."/>
        </authorList>
    </citation>
    <scope>NUCLEOTIDE SEQUENCE [LARGE SCALE GENOMIC DNA]</scope>
    <source>
        <strain evidence="2 3">RW7P2</strain>
    </source>
</reference>
<dbReference type="InterPro" id="IPR011051">
    <property type="entry name" value="RmlC_Cupin_sf"/>
</dbReference>
<comment type="caution">
    <text evidence="2">The sequence shown here is derived from an EMBL/GenBank/DDBJ whole genome shotgun (WGS) entry which is preliminary data.</text>
</comment>
<dbReference type="Pfam" id="PF05899">
    <property type="entry name" value="Cupin_3"/>
    <property type="match status" value="1"/>
</dbReference>
<dbReference type="EMBL" id="JABWRS010000005">
    <property type="protein sequence ID" value="MBC3475820.1"/>
    <property type="molecule type" value="Genomic_DNA"/>
</dbReference>
<dbReference type="Gene3D" id="2.60.120.10">
    <property type="entry name" value="Jelly Rolls"/>
    <property type="match status" value="1"/>
</dbReference>
<dbReference type="SUPFAM" id="SSF51182">
    <property type="entry name" value="RmlC-like cupins"/>
    <property type="match status" value="1"/>
</dbReference>
<feature type="domain" description="(S)-ureidoglycine aminohydrolase cupin" evidence="1">
    <location>
        <begin position="23"/>
        <end position="90"/>
    </location>
</feature>